<dbReference type="Proteomes" id="UP000177622">
    <property type="component" value="Unassembled WGS sequence"/>
</dbReference>
<dbReference type="EMBL" id="LXJU01000048">
    <property type="protein sequence ID" value="OGE47344.1"/>
    <property type="molecule type" value="Genomic_DNA"/>
</dbReference>
<reference evidence="1 2" key="1">
    <citation type="journal article" date="2016" name="Sci. Rep.">
        <title>Penicillium arizonense, a new, genome sequenced fungal species, reveals a high chemical diversity in secreted metabolites.</title>
        <authorList>
            <person name="Grijseels S."/>
            <person name="Nielsen J.C."/>
            <person name="Randelovic M."/>
            <person name="Nielsen J."/>
            <person name="Nielsen K.F."/>
            <person name="Workman M."/>
            <person name="Frisvad J.C."/>
        </authorList>
    </citation>
    <scope>NUCLEOTIDE SEQUENCE [LARGE SCALE GENOMIC DNA]</scope>
    <source>
        <strain evidence="1 2">CBS 141311</strain>
    </source>
</reference>
<organism evidence="1 2">
    <name type="scientific">Penicillium arizonense</name>
    <dbReference type="NCBI Taxonomy" id="1835702"/>
    <lineage>
        <taxon>Eukaryota</taxon>
        <taxon>Fungi</taxon>
        <taxon>Dikarya</taxon>
        <taxon>Ascomycota</taxon>
        <taxon>Pezizomycotina</taxon>
        <taxon>Eurotiomycetes</taxon>
        <taxon>Eurotiomycetidae</taxon>
        <taxon>Eurotiales</taxon>
        <taxon>Aspergillaceae</taxon>
        <taxon>Penicillium</taxon>
    </lineage>
</organism>
<evidence type="ECO:0000313" key="2">
    <source>
        <dbReference type="Proteomes" id="UP000177622"/>
    </source>
</evidence>
<dbReference type="GeneID" id="34582059"/>
<evidence type="ECO:0000313" key="1">
    <source>
        <dbReference type="EMBL" id="OGE47344.1"/>
    </source>
</evidence>
<gene>
    <name evidence="1" type="ORF">PENARI_c048G01280</name>
</gene>
<dbReference type="RefSeq" id="XP_022482803.1">
    <property type="nucleotide sequence ID" value="XM_022637325.1"/>
</dbReference>
<protein>
    <submittedName>
        <fullName evidence="1">Uncharacterized protein</fullName>
    </submittedName>
</protein>
<proteinExistence type="predicted"/>
<dbReference type="OrthoDB" id="4227485at2759"/>
<accession>A0A1F5L2B4</accession>
<dbReference type="STRING" id="1835702.A0A1F5L2B4"/>
<comment type="caution">
    <text evidence="1">The sequence shown here is derived from an EMBL/GenBank/DDBJ whole genome shotgun (WGS) entry which is preliminary data.</text>
</comment>
<keyword evidence="2" id="KW-1185">Reference proteome</keyword>
<dbReference type="AlphaFoldDB" id="A0A1F5L2B4"/>
<name>A0A1F5L2B4_PENAI</name>
<sequence length="140" mass="16770">MTRLTQAQVEEAECKLFTYREEHFKMAARVDISRLVFDKNFKRQMSDRQNIIRLERIMDTQGCHRLMEESHVPVLVPEIDWERRVRPRMVDGQFHQLDVDIDYQLRAQDHENLIIAARKKLSPSNQWWIVDVYVTEQTGG</sequence>